<reference evidence="1 2" key="1">
    <citation type="submission" date="2024-10" db="EMBL/GenBank/DDBJ databases">
        <authorList>
            <person name="Ratan Roy A."/>
            <person name="Morales Sandoval P.H."/>
            <person name="De Los Santos Villalobos S."/>
            <person name="Chakraborty S."/>
            <person name="Mukherjee J."/>
        </authorList>
    </citation>
    <scope>NUCLEOTIDE SEQUENCE [LARGE SCALE GENOMIC DNA]</scope>
    <source>
        <strain evidence="1 2">S1</strain>
    </source>
</reference>
<evidence type="ECO:0000313" key="2">
    <source>
        <dbReference type="Proteomes" id="UP001600165"/>
    </source>
</evidence>
<evidence type="ECO:0000313" key="1">
    <source>
        <dbReference type="EMBL" id="MFE4107892.1"/>
    </source>
</evidence>
<dbReference type="Pfam" id="PF07799">
    <property type="entry name" value="DUF1643"/>
    <property type="match status" value="1"/>
</dbReference>
<gene>
    <name evidence="1" type="ORF">ACFVKH_16525</name>
</gene>
<dbReference type="EMBL" id="JBHZOL010000095">
    <property type="protein sequence ID" value="MFE4107892.1"/>
    <property type="molecule type" value="Genomic_DNA"/>
</dbReference>
<name>A0ABW6IJ79_9CYAN</name>
<dbReference type="Proteomes" id="UP001600165">
    <property type="component" value="Unassembled WGS sequence"/>
</dbReference>
<keyword evidence="2" id="KW-1185">Reference proteome</keyword>
<accession>A0ABW6IJ79</accession>
<dbReference type="InterPro" id="IPR012441">
    <property type="entry name" value="DUF1643"/>
</dbReference>
<sequence>MHQEAVIDQSGLYRYSLGRIWLPEQPRLAFIMLNPSRADHQCNDPTIRRCLSLAQGWGYGALEVVNLFAFRTAQPRLLKQAIAPIGSENDDYIRAAVARAEKTVLAWGNWGSWQGRDRAVLDLLATAEKKLYCLGLNQTGQPRHPLYVASQVELKKW</sequence>
<organism evidence="1 2">
    <name type="scientific">Almyronema epifaneia S1</name>
    <dbReference type="NCBI Taxonomy" id="2991925"/>
    <lineage>
        <taxon>Bacteria</taxon>
        <taxon>Bacillati</taxon>
        <taxon>Cyanobacteriota</taxon>
        <taxon>Cyanophyceae</taxon>
        <taxon>Nodosilineales</taxon>
        <taxon>Nodosilineaceae</taxon>
        <taxon>Almyronema</taxon>
        <taxon>Almyronema epifaneia</taxon>
    </lineage>
</organism>
<comment type="caution">
    <text evidence="1">The sequence shown here is derived from an EMBL/GenBank/DDBJ whole genome shotgun (WGS) entry which is preliminary data.</text>
</comment>
<proteinExistence type="predicted"/>
<protein>
    <submittedName>
        <fullName evidence="1">DUF1643 domain-containing protein</fullName>
    </submittedName>
</protein>